<dbReference type="EMBL" id="JADGKB010000027">
    <property type="protein sequence ID" value="KAJ3258483.1"/>
    <property type="molecule type" value="Genomic_DNA"/>
</dbReference>
<comment type="caution">
    <text evidence="8">The sequence shown here is derived from an EMBL/GenBank/DDBJ whole genome shotgun (WGS) entry which is preliminary data.</text>
</comment>
<sequence length="188" mass="21475">MKGGVYGKEGGDTNFRQTWDKDEYRQKAKEREQQLKKRKQPEEENLNLGAAQTIDEQLLNVTVNKTAVVTAAEELKGPGFHCRVCDETFKDNLSYLDHLTSPMHLKKTGQSTHVERSTVEQVRKRLAARKVKPVKIDPKDLIDQRIKEAAELKKKKKEEKKNAKKDDIYEDQAIAEVMGFGSFGSTKK</sequence>
<evidence type="ECO:0000256" key="4">
    <source>
        <dbReference type="ARBA" id="ARBA00023242"/>
    </source>
</evidence>
<dbReference type="InterPro" id="IPR003604">
    <property type="entry name" value="Matrin/U1-like-C_Znf_C2H2"/>
</dbReference>
<keyword evidence="9" id="KW-1185">Reference proteome</keyword>
<protein>
    <recommendedName>
        <fullName evidence="7">C2H2-type domain-containing protein</fullName>
    </recommendedName>
</protein>
<accession>A0AAD5Y3Z0</accession>
<dbReference type="PANTHER" id="PTHR45986">
    <property type="entry name" value="ZINC FINGER MATRIN-TYPE PROTEIN 2"/>
    <property type="match status" value="1"/>
</dbReference>
<keyword evidence="1" id="KW-0479">Metal-binding</keyword>
<dbReference type="Proteomes" id="UP001210925">
    <property type="component" value="Unassembled WGS sequence"/>
</dbReference>
<keyword evidence="3" id="KW-0862">Zinc</keyword>
<dbReference type="InterPro" id="IPR013087">
    <property type="entry name" value="Znf_C2H2_type"/>
</dbReference>
<dbReference type="InterPro" id="IPR040107">
    <property type="entry name" value="Snu23"/>
</dbReference>
<feature type="region of interest" description="Disordered" evidence="6">
    <location>
        <begin position="1"/>
        <end position="47"/>
    </location>
</feature>
<dbReference type="PROSITE" id="PS00028">
    <property type="entry name" value="ZINC_FINGER_C2H2_1"/>
    <property type="match status" value="1"/>
</dbReference>
<dbReference type="InterPro" id="IPR036236">
    <property type="entry name" value="Znf_C2H2_sf"/>
</dbReference>
<evidence type="ECO:0000256" key="3">
    <source>
        <dbReference type="ARBA" id="ARBA00022833"/>
    </source>
</evidence>
<dbReference type="GO" id="GO:0005681">
    <property type="term" value="C:spliceosomal complex"/>
    <property type="evidence" value="ECO:0007669"/>
    <property type="project" value="InterPro"/>
</dbReference>
<dbReference type="AlphaFoldDB" id="A0AAD5Y3Z0"/>
<evidence type="ECO:0000256" key="2">
    <source>
        <dbReference type="ARBA" id="ARBA00022771"/>
    </source>
</evidence>
<proteinExistence type="predicted"/>
<keyword evidence="4" id="KW-0539">Nucleus</keyword>
<organism evidence="8 9">
    <name type="scientific">Boothiomyces macroporosus</name>
    <dbReference type="NCBI Taxonomy" id="261099"/>
    <lineage>
        <taxon>Eukaryota</taxon>
        <taxon>Fungi</taxon>
        <taxon>Fungi incertae sedis</taxon>
        <taxon>Chytridiomycota</taxon>
        <taxon>Chytridiomycota incertae sedis</taxon>
        <taxon>Chytridiomycetes</taxon>
        <taxon>Rhizophydiales</taxon>
        <taxon>Terramycetaceae</taxon>
        <taxon>Boothiomyces</taxon>
    </lineage>
</organism>
<evidence type="ECO:0000256" key="6">
    <source>
        <dbReference type="SAM" id="MobiDB-lite"/>
    </source>
</evidence>
<evidence type="ECO:0000259" key="7">
    <source>
        <dbReference type="PROSITE" id="PS00028"/>
    </source>
</evidence>
<name>A0AAD5Y3Z0_9FUNG</name>
<dbReference type="GO" id="GO:0046540">
    <property type="term" value="C:U4/U6 x U5 tri-snRNP complex"/>
    <property type="evidence" value="ECO:0007669"/>
    <property type="project" value="TreeGrafter"/>
</dbReference>
<keyword evidence="5" id="KW-0175">Coiled coil</keyword>
<dbReference type="GO" id="GO:0008270">
    <property type="term" value="F:zinc ion binding"/>
    <property type="evidence" value="ECO:0007669"/>
    <property type="project" value="UniProtKB-KW"/>
</dbReference>
<evidence type="ECO:0000313" key="8">
    <source>
        <dbReference type="EMBL" id="KAJ3258483.1"/>
    </source>
</evidence>
<reference evidence="8" key="1">
    <citation type="submission" date="2020-05" db="EMBL/GenBank/DDBJ databases">
        <title>Phylogenomic resolution of chytrid fungi.</title>
        <authorList>
            <person name="Stajich J.E."/>
            <person name="Amses K."/>
            <person name="Simmons R."/>
            <person name="Seto K."/>
            <person name="Myers J."/>
            <person name="Bonds A."/>
            <person name="Quandt C.A."/>
            <person name="Barry K."/>
            <person name="Liu P."/>
            <person name="Grigoriev I."/>
            <person name="Longcore J.E."/>
            <person name="James T.Y."/>
        </authorList>
    </citation>
    <scope>NUCLEOTIDE SEQUENCE</scope>
    <source>
        <strain evidence="8">PLAUS21</strain>
    </source>
</reference>
<feature type="domain" description="C2H2-type" evidence="7">
    <location>
        <begin position="82"/>
        <end position="104"/>
    </location>
</feature>
<dbReference type="SUPFAM" id="SSF57667">
    <property type="entry name" value="beta-beta-alpha zinc fingers"/>
    <property type="match status" value="1"/>
</dbReference>
<evidence type="ECO:0000313" key="9">
    <source>
        <dbReference type="Proteomes" id="UP001210925"/>
    </source>
</evidence>
<gene>
    <name evidence="8" type="ORF">HK103_003605</name>
</gene>
<feature type="compositionally biased region" description="Basic and acidic residues" evidence="6">
    <location>
        <begin position="18"/>
        <end position="35"/>
    </location>
</feature>
<dbReference type="GO" id="GO:0003676">
    <property type="term" value="F:nucleic acid binding"/>
    <property type="evidence" value="ECO:0007669"/>
    <property type="project" value="InterPro"/>
</dbReference>
<dbReference type="GO" id="GO:0000398">
    <property type="term" value="P:mRNA splicing, via spliceosome"/>
    <property type="evidence" value="ECO:0007669"/>
    <property type="project" value="InterPro"/>
</dbReference>
<feature type="coiled-coil region" evidence="5">
    <location>
        <begin position="139"/>
        <end position="167"/>
    </location>
</feature>
<evidence type="ECO:0000256" key="1">
    <source>
        <dbReference type="ARBA" id="ARBA00022723"/>
    </source>
</evidence>
<evidence type="ECO:0000256" key="5">
    <source>
        <dbReference type="SAM" id="Coils"/>
    </source>
</evidence>
<dbReference type="PANTHER" id="PTHR45986:SF1">
    <property type="entry name" value="ZINC FINGER MATRIN-TYPE PROTEIN 2"/>
    <property type="match status" value="1"/>
</dbReference>
<dbReference type="Pfam" id="PF12874">
    <property type="entry name" value="zf-met"/>
    <property type="match status" value="1"/>
</dbReference>
<dbReference type="SMART" id="SM00451">
    <property type="entry name" value="ZnF_U1"/>
    <property type="match status" value="1"/>
</dbReference>
<keyword evidence="2" id="KW-0863">Zinc-finger</keyword>